<dbReference type="PANTHER" id="PTHR43364">
    <property type="entry name" value="NADH-SPECIFIC METHYLGLYOXAL REDUCTASE-RELATED"/>
    <property type="match status" value="1"/>
</dbReference>
<proteinExistence type="predicted"/>
<keyword evidence="4" id="KW-1185">Reference proteome</keyword>
<dbReference type="PANTHER" id="PTHR43364:SF6">
    <property type="entry name" value="OXIDOREDUCTASE-RELATED"/>
    <property type="match status" value="1"/>
</dbReference>
<dbReference type="InterPro" id="IPR036812">
    <property type="entry name" value="NAD(P)_OxRdtase_dom_sf"/>
</dbReference>
<evidence type="ECO:0000313" key="3">
    <source>
        <dbReference type="EMBL" id="WLQ66274.1"/>
    </source>
</evidence>
<organism evidence="3 4">
    <name type="scientific">Streptomyces glycanivorans</name>
    <dbReference type="NCBI Taxonomy" id="3033808"/>
    <lineage>
        <taxon>Bacteria</taxon>
        <taxon>Bacillati</taxon>
        <taxon>Actinomycetota</taxon>
        <taxon>Actinomycetes</taxon>
        <taxon>Kitasatosporales</taxon>
        <taxon>Streptomycetaceae</taxon>
        <taxon>Streptomyces</taxon>
    </lineage>
</organism>
<evidence type="ECO:0000256" key="1">
    <source>
        <dbReference type="SAM" id="MobiDB-lite"/>
    </source>
</evidence>
<evidence type="ECO:0000313" key="4">
    <source>
        <dbReference type="Proteomes" id="UP001224433"/>
    </source>
</evidence>
<sequence>MLTTVYGESVMDRLRGTRAALGTMYFGTTVDERTSREILDRFAERGGRLLDTANCYAFWAPGGTGEESELVIGRWLAATGVRDELLIATKVGCLPDPLDGPFPESAEGLSPEVVLKQFERSTERLGRPSVDVFFSHADDPRTPLADTLGALSELVRSGRVGVVGASNPDAARLAEAARLAADDPTTAAPRVIQARHSYLWPDPAADIRPQLPLDHALFAHAHEHGALLQGYSPLLQGALTRADRPLAPEYRSPGNEERLSRLRELAGRLGVTANQLSLAWMAGGAVPVMPVLGVSSVAQLDEAMDGLELDLGPEIRDELDALAPLGPSHASPAGAPVPGDGR</sequence>
<feature type="domain" description="NADP-dependent oxidoreductase" evidence="2">
    <location>
        <begin position="20"/>
        <end position="322"/>
    </location>
</feature>
<name>A0ABY9JH33_9ACTN</name>
<feature type="region of interest" description="Disordered" evidence="1">
    <location>
        <begin position="321"/>
        <end position="342"/>
    </location>
</feature>
<evidence type="ECO:0000259" key="2">
    <source>
        <dbReference type="Pfam" id="PF00248"/>
    </source>
</evidence>
<dbReference type="Gene3D" id="3.20.20.100">
    <property type="entry name" value="NADP-dependent oxidoreductase domain"/>
    <property type="match status" value="1"/>
</dbReference>
<dbReference type="EMBL" id="CP120983">
    <property type="protein sequence ID" value="WLQ66274.1"/>
    <property type="molecule type" value="Genomic_DNA"/>
</dbReference>
<dbReference type="InterPro" id="IPR023210">
    <property type="entry name" value="NADP_OxRdtase_dom"/>
</dbReference>
<gene>
    <name evidence="3" type="ORF">P8A20_23050</name>
</gene>
<dbReference type="Proteomes" id="UP001224433">
    <property type="component" value="Chromosome"/>
</dbReference>
<accession>A0ABY9JH33</accession>
<dbReference type="SUPFAM" id="SSF51430">
    <property type="entry name" value="NAD(P)-linked oxidoreductase"/>
    <property type="match status" value="1"/>
</dbReference>
<dbReference type="RefSeq" id="WP_261988986.1">
    <property type="nucleotide sequence ID" value="NZ_CP120983.1"/>
</dbReference>
<dbReference type="InterPro" id="IPR050523">
    <property type="entry name" value="AKR_Detox_Biosynth"/>
</dbReference>
<reference evidence="3 4" key="1">
    <citation type="submission" date="2023-03" db="EMBL/GenBank/DDBJ databases">
        <title>Isolation and description of six Streptomyces strains from soil environments, able to metabolize different microbial glucans.</title>
        <authorList>
            <person name="Widen T."/>
            <person name="Larsbrink J."/>
        </authorList>
    </citation>
    <scope>NUCLEOTIDE SEQUENCE [LARGE SCALE GENOMIC DNA]</scope>
    <source>
        <strain evidence="3 4">Alt3</strain>
    </source>
</reference>
<protein>
    <submittedName>
        <fullName evidence="3">Aldo/keto reductase</fullName>
    </submittedName>
</protein>
<dbReference type="Pfam" id="PF00248">
    <property type="entry name" value="Aldo_ket_red"/>
    <property type="match status" value="1"/>
</dbReference>